<accession>A0ACC3SC68</accession>
<proteinExistence type="predicted"/>
<dbReference type="Proteomes" id="UP001320706">
    <property type="component" value="Unassembled WGS sequence"/>
</dbReference>
<protein>
    <submittedName>
        <fullName evidence="1">Uncharacterized protein</fullName>
    </submittedName>
</protein>
<gene>
    <name evidence="1" type="ORF">M8818_004675</name>
</gene>
<comment type="caution">
    <text evidence="1">The sequence shown here is derived from an EMBL/GenBank/DDBJ whole genome shotgun (WGS) entry which is preliminary data.</text>
</comment>
<reference evidence="1" key="1">
    <citation type="submission" date="2024-02" db="EMBL/GenBank/DDBJ databases">
        <title>Metagenome Assembled Genome of Zalaria obscura JY119.</title>
        <authorList>
            <person name="Vighnesh L."/>
            <person name="Jagadeeshwari U."/>
            <person name="Venkata Ramana C."/>
            <person name="Sasikala C."/>
        </authorList>
    </citation>
    <scope>NUCLEOTIDE SEQUENCE</scope>
    <source>
        <strain evidence="1">JY119</strain>
    </source>
</reference>
<evidence type="ECO:0000313" key="2">
    <source>
        <dbReference type="Proteomes" id="UP001320706"/>
    </source>
</evidence>
<sequence length="386" mass="41991">MSHLLLHTVLAVGALVQYAQAACQAFGVDFQYGDTYFINSLDNSSFTLVNEFEGCTDTAYYWLVDPDGNNYDCSTTPTSPDDTPFTTTCPIDKDQMYSGEWTLVIMDNNGVNPSFTSERIFYLDVAPQVTKTYTPTIAVPYTTTPSTTSTSWSTETDTITLPQSTVTSNYKQGHSNTVTITHSMLTNYITTWYSYTRTLRTWTKTIATVTKTASCTIPPKATKADPSASQAILALITSTLSAEPSTAAKRDVPARRRTLLPNLSDTVRQRLKRSLRKRGPDSPTSTVTDLNTADWQTETVTTTAPTVTLTAFSTTTLDVTITPKVATVWSSAAKTTITLPQSTKTVKVHKSTTSTVTVSKTITVTVKTTTTPATVSSTCKHSGGHF</sequence>
<keyword evidence="2" id="KW-1185">Reference proteome</keyword>
<organism evidence="1 2">
    <name type="scientific">Zalaria obscura</name>
    <dbReference type="NCBI Taxonomy" id="2024903"/>
    <lineage>
        <taxon>Eukaryota</taxon>
        <taxon>Fungi</taxon>
        <taxon>Dikarya</taxon>
        <taxon>Ascomycota</taxon>
        <taxon>Pezizomycotina</taxon>
        <taxon>Dothideomycetes</taxon>
        <taxon>Dothideomycetidae</taxon>
        <taxon>Dothideales</taxon>
        <taxon>Zalariaceae</taxon>
        <taxon>Zalaria</taxon>
    </lineage>
</organism>
<dbReference type="EMBL" id="JAMKPW020000022">
    <property type="protein sequence ID" value="KAK8206840.1"/>
    <property type="molecule type" value="Genomic_DNA"/>
</dbReference>
<evidence type="ECO:0000313" key="1">
    <source>
        <dbReference type="EMBL" id="KAK8206840.1"/>
    </source>
</evidence>
<name>A0ACC3SC68_9PEZI</name>